<comment type="caution">
    <text evidence="3">The sequence shown here is derived from an EMBL/GenBank/DDBJ whole genome shotgun (WGS) entry which is preliminary data.</text>
</comment>
<organism evidence="3">
    <name type="scientific">Salvia splendens</name>
    <name type="common">Scarlet sage</name>
    <dbReference type="NCBI Taxonomy" id="180675"/>
    <lineage>
        <taxon>Eukaryota</taxon>
        <taxon>Viridiplantae</taxon>
        <taxon>Streptophyta</taxon>
        <taxon>Embryophyta</taxon>
        <taxon>Tracheophyta</taxon>
        <taxon>Spermatophyta</taxon>
        <taxon>Magnoliopsida</taxon>
        <taxon>eudicotyledons</taxon>
        <taxon>Gunneridae</taxon>
        <taxon>Pentapetalae</taxon>
        <taxon>asterids</taxon>
        <taxon>lamiids</taxon>
        <taxon>Lamiales</taxon>
        <taxon>Lamiaceae</taxon>
        <taxon>Nepetoideae</taxon>
        <taxon>Mentheae</taxon>
        <taxon>Salviinae</taxon>
        <taxon>Salvia</taxon>
        <taxon>Salvia subgen. Calosphace</taxon>
        <taxon>core Calosphace</taxon>
    </lineage>
</organism>
<keyword evidence="1" id="KW-0732">Signal</keyword>
<feature type="domain" description="CREG-like beta-barrel" evidence="2">
    <location>
        <begin position="22"/>
        <end position="172"/>
    </location>
</feature>
<reference evidence="3" key="1">
    <citation type="submission" date="2018-01" db="EMBL/GenBank/DDBJ databases">
        <authorList>
            <person name="Mao J.F."/>
        </authorList>
    </citation>
    <scope>NUCLEOTIDE SEQUENCE</scope>
    <source>
        <strain evidence="3">Huo1</strain>
        <tissue evidence="3">Leaf</tissue>
    </source>
</reference>
<feature type="signal peptide" evidence="1">
    <location>
        <begin position="1"/>
        <end position="20"/>
    </location>
</feature>
<sequence length="173" mass="18688">MPSFYCLLVVVLLSAAGTSSRPNVDNVPEFARWLVHKGKWGVISFNSLVFVPQGYIASYADAGTGSPYFYLSTLDPVGMVVPTDARASLTVSEISFDGCGGQEAQNPSCAKISLSGEEGLKAERALFKAHPSFSGFPKMNGTFAVYKLIVDEIFLVNKMAPPRSLSVEEYFEA</sequence>
<evidence type="ECO:0000259" key="2">
    <source>
        <dbReference type="Pfam" id="PF13883"/>
    </source>
</evidence>
<evidence type="ECO:0000256" key="1">
    <source>
        <dbReference type="SAM" id="SignalP"/>
    </source>
</evidence>
<dbReference type="Proteomes" id="UP000298416">
    <property type="component" value="Unassembled WGS sequence"/>
</dbReference>
<evidence type="ECO:0000313" key="3">
    <source>
        <dbReference type="EMBL" id="KAG6423090.1"/>
    </source>
</evidence>
<protein>
    <recommendedName>
        <fullName evidence="2">CREG-like beta-barrel domain-containing protein</fullName>
    </recommendedName>
</protein>
<dbReference type="PANTHER" id="PTHR13343">
    <property type="entry name" value="CREG1 PROTEIN"/>
    <property type="match status" value="1"/>
</dbReference>
<proteinExistence type="predicted"/>
<dbReference type="Pfam" id="PF13883">
    <property type="entry name" value="CREG_beta-barrel"/>
    <property type="match status" value="1"/>
</dbReference>
<dbReference type="Gene3D" id="2.30.110.10">
    <property type="entry name" value="Electron Transport, Fmn-binding Protein, Chain A"/>
    <property type="match status" value="1"/>
</dbReference>
<gene>
    <name evidence="3" type="ORF">SASPL_113474</name>
</gene>
<dbReference type="GO" id="GO:0005737">
    <property type="term" value="C:cytoplasm"/>
    <property type="evidence" value="ECO:0007669"/>
    <property type="project" value="UniProtKB-ARBA"/>
</dbReference>
<keyword evidence="4" id="KW-1185">Reference proteome</keyword>
<dbReference type="EMBL" id="PNBA02000005">
    <property type="protein sequence ID" value="KAG6423090.1"/>
    <property type="molecule type" value="Genomic_DNA"/>
</dbReference>
<reference evidence="3" key="2">
    <citation type="submission" date="2020-08" db="EMBL/GenBank/DDBJ databases">
        <title>Plant Genome Project.</title>
        <authorList>
            <person name="Zhang R.-G."/>
        </authorList>
    </citation>
    <scope>NUCLEOTIDE SEQUENCE</scope>
    <source>
        <strain evidence="3">Huo1</strain>
        <tissue evidence="3">Leaf</tissue>
    </source>
</reference>
<dbReference type="SUPFAM" id="SSF50475">
    <property type="entry name" value="FMN-binding split barrel"/>
    <property type="match status" value="1"/>
</dbReference>
<dbReference type="PANTHER" id="PTHR13343:SF17">
    <property type="entry name" value="CELLULAR REPRESSOR OF E1A-STIMULATED GENES, ISOFORM A"/>
    <property type="match status" value="1"/>
</dbReference>
<name>A0A8X8XYZ5_SALSN</name>
<dbReference type="InterPro" id="IPR055343">
    <property type="entry name" value="CREG_beta-barrel"/>
</dbReference>
<accession>A0A8X8XYZ5</accession>
<dbReference type="AlphaFoldDB" id="A0A8X8XYZ5"/>
<dbReference type="InterPro" id="IPR012349">
    <property type="entry name" value="Split_barrel_FMN-bd"/>
</dbReference>
<evidence type="ECO:0000313" key="4">
    <source>
        <dbReference type="Proteomes" id="UP000298416"/>
    </source>
</evidence>
<feature type="chain" id="PRO_5036476149" description="CREG-like beta-barrel domain-containing protein" evidence="1">
    <location>
        <begin position="21"/>
        <end position="173"/>
    </location>
</feature>